<feature type="compositionally biased region" description="Low complexity" evidence="1">
    <location>
        <begin position="7"/>
        <end position="24"/>
    </location>
</feature>
<dbReference type="Proteomes" id="UP000265520">
    <property type="component" value="Unassembled WGS sequence"/>
</dbReference>
<evidence type="ECO:0000313" key="3">
    <source>
        <dbReference type="Proteomes" id="UP000265520"/>
    </source>
</evidence>
<proteinExistence type="predicted"/>
<keyword evidence="3" id="KW-1185">Reference proteome</keyword>
<dbReference type="AlphaFoldDB" id="A0A392WMC8"/>
<evidence type="ECO:0000256" key="1">
    <source>
        <dbReference type="SAM" id="MobiDB-lite"/>
    </source>
</evidence>
<organism evidence="2 3">
    <name type="scientific">Trifolium medium</name>
    <dbReference type="NCBI Taxonomy" id="97028"/>
    <lineage>
        <taxon>Eukaryota</taxon>
        <taxon>Viridiplantae</taxon>
        <taxon>Streptophyta</taxon>
        <taxon>Embryophyta</taxon>
        <taxon>Tracheophyta</taxon>
        <taxon>Spermatophyta</taxon>
        <taxon>Magnoliopsida</taxon>
        <taxon>eudicotyledons</taxon>
        <taxon>Gunneridae</taxon>
        <taxon>Pentapetalae</taxon>
        <taxon>rosids</taxon>
        <taxon>fabids</taxon>
        <taxon>Fabales</taxon>
        <taxon>Fabaceae</taxon>
        <taxon>Papilionoideae</taxon>
        <taxon>50 kb inversion clade</taxon>
        <taxon>NPAAA clade</taxon>
        <taxon>Hologalegina</taxon>
        <taxon>IRL clade</taxon>
        <taxon>Trifolieae</taxon>
        <taxon>Trifolium</taxon>
    </lineage>
</organism>
<feature type="region of interest" description="Disordered" evidence="1">
    <location>
        <begin position="1"/>
        <end position="62"/>
    </location>
</feature>
<protein>
    <submittedName>
        <fullName evidence="2">Uncharacterized protein</fullName>
    </submittedName>
</protein>
<reference evidence="2 3" key="1">
    <citation type="journal article" date="2018" name="Front. Plant Sci.">
        <title>Red Clover (Trifolium pratense) and Zigzag Clover (T. medium) - A Picture of Genomic Similarities and Differences.</title>
        <authorList>
            <person name="Dluhosova J."/>
            <person name="Istvanek J."/>
            <person name="Nedelnik J."/>
            <person name="Repkova J."/>
        </authorList>
    </citation>
    <scope>NUCLEOTIDE SEQUENCE [LARGE SCALE GENOMIC DNA]</scope>
    <source>
        <strain evidence="3">cv. 10/8</strain>
        <tissue evidence="2">Leaf</tissue>
    </source>
</reference>
<accession>A0A392WMC8</accession>
<feature type="compositionally biased region" description="Low complexity" evidence="1">
    <location>
        <begin position="40"/>
        <end position="51"/>
    </location>
</feature>
<dbReference type="EMBL" id="LXQA011467036">
    <property type="protein sequence ID" value="MCI98210.1"/>
    <property type="molecule type" value="Genomic_DNA"/>
</dbReference>
<name>A0A392WMC8_9FABA</name>
<comment type="caution">
    <text evidence="2">The sequence shown here is derived from an EMBL/GenBank/DDBJ whole genome shotgun (WGS) entry which is preliminary data.</text>
</comment>
<feature type="non-terminal residue" evidence="2">
    <location>
        <position position="1"/>
    </location>
</feature>
<sequence>HGSDAPAVSWSVSESAQSGQSAGGTADSRRESESAPCNPEQQSSVWESSVVIPSPSCSTAHT</sequence>
<evidence type="ECO:0000313" key="2">
    <source>
        <dbReference type="EMBL" id="MCI98210.1"/>
    </source>
</evidence>